<feature type="domain" description="MurNAc-LAA" evidence="4">
    <location>
        <begin position="127"/>
        <end position="273"/>
    </location>
</feature>
<gene>
    <name evidence="5" type="ORF">IAA81_02025</name>
</gene>
<dbReference type="InterPro" id="IPR050695">
    <property type="entry name" value="N-acetylmuramoyl_amidase_3"/>
</dbReference>
<reference evidence="5" key="1">
    <citation type="submission" date="2020-10" db="EMBL/GenBank/DDBJ databases">
        <authorList>
            <person name="Gilroy R."/>
        </authorList>
    </citation>
    <scope>NUCLEOTIDE SEQUENCE</scope>
    <source>
        <strain evidence="5">10532</strain>
    </source>
</reference>
<protein>
    <recommendedName>
        <fullName evidence="2">N-acetylmuramoyl-L-alanine amidase</fullName>
        <ecNumber evidence="2">3.5.1.28</ecNumber>
    </recommendedName>
</protein>
<evidence type="ECO:0000256" key="1">
    <source>
        <dbReference type="ARBA" id="ARBA00001561"/>
    </source>
</evidence>
<dbReference type="Proteomes" id="UP000823638">
    <property type="component" value="Unassembled WGS sequence"/>
</dbReference>
<dbReference type="SUPFAM" id="SSF53187">
    <property type="entry name" value="Zn-dependent exopeptidases"/>
    <property type="match status" value="1"/>
</dbReference>
<dbReference type="Pfam" id="PF01520">
    <property type="entry name" value="Amidase_3"/>
    <property type="match status" value="1"/>
</dbReference>
<keyword evidence="3" id="KW-0378">Hydrolase</keyword>
<dbReference type="Gene3D" id="3.40.630.40">
    <property type="entry name" value="Zn-dependent exopeptidases"/>
    <property type="match status" value="1"/>
</dbReference>
<dbReference type="EC" id="3.5.1.28" evidence="2"/>
<evidence type="ECO:0000313" key="6">
    <source>
        <dbReference type="Proteomes" id="UP000823638"/>
    </source>
</evidence>
<dbReference type="GO" id="GO:0009253">
    <property type="term" value="P:peptidoglycan catabolic process"/>
    <property type="evidence" value="ECO:0007669"/>
    <property type="project" value="InterPro"/>
</dbReference>
<evidence type="ECO:0000313" key="5">
    <source>
        <dbReference type="EMBL" id="MBO8456989.1"/>
    </source>
</evidence>
<evidence type="ECO:0000256" key="3">
    <source>
        <dbReference type="ARBA" id="ARBA00022801"/>
    </source>
</evidence>
<proteinExistence type="predicted"/>
<dbReference type="PANTHER" id="PTHR30404">
    <property type="entry name" value="N-ACETYLMURAMOYL-L-ALANINE AMIDASE"/>
    <property type="match status" value="1"/>
</dbReference>
<dbReference type="InterPro" id="IPR002508">
    <property type="entry name" value="MurNAc-LAA_cat"/>
</dbReference>
<evidence type="ECO:0000256" key="2">
    <source>
        <dbReference type="ARBA" id="ARBA00011901"/>
    </source>
</evidence>
<dbReference type="SMART" id="SM00646">
    <property type="entry name" value="Ami_3"/>
    <property type="match status" value="1"/>
</dbReference>
<dbReference type="GO" id="GO:0008745">
    <property type="term" value="F:N-acetylmuramoyl-L-alanine amidase activity"/>
    <property type="evidence" value="ECO:0007669"/>
    <property type="project" value="UniProtKB-EC"/>
</dbReference>
<evidence type="ECO:0000259" key="4">
    <source>
        <dbReference type="SMART" id="SM00646"/>
    </source>
</evidence>
<organism evidence="5 6">
    <name type="scientific">Candidatus Gallitreponema excrementavium</name>
    <dbReference type="NCBI Taxonomy" id="2840840"/>
    <lineage>
        <taxon>Bacteria</taxon>
        <taxon>Pseudomonadati</taxon>
        <taxon>Spirochaetota</taxon>
        <taxon>Spirochaetia</taxon>
        <taxon>Spirochaetales</taxon>
        <taxon>Candidatus Gallitreponema</taxon>
    </lineage>
</organism>
<dbReference type="GO" id="GO:0030288">
    <property type="term" value="C:outer membrane-bounded periplasmic space"/>
    <property type="evidence" value="ECO:0007669"/>
    <property type="project" value="TreeGrafter"/>
</dbReference>
<accession>A0A9D9HN21</accession>
<comment type="catalytic activity">
    <reaction evidence="1">
        <text>Hydrolyzes the link between N-acetylmuramoyl residues and L-amino acid residues in certain cell-wall glycopeptides.</text>
        <dbReference type="EC" id="3.5.1.28"/>
    </reaction>
</comment>
<dbReference type="AlphaFoldDB" id="A0A9D9HN21"/>
<dbReference type="PANTHER" id="PTHR30404:SF0">
    <property type="entry name" value="N-ACETYLMURAMOYL-L-ALANINE AMIDASE AMIC"/>
    <property type="match status" value="1"/>
</dbReference>
<dbReference type="CDD" id="cd02696">
    <property type="entry name" value="MurNAc-LAA"/>
    <property type="match status" value="1"/>
</dbReference>
<sequence>MAGFSVNADYFLFDDGSAQLISPPYIGEGGLFFQDNALKILESYFSVPDNIPHFKIGAILIDPGHGGKDPGAVGEYTLNGKKYRCVEKDVVLDCSTKIYRKLKEKYPDKAIMMTRTGDTYPSLEDRVEMANNISLKQDEAIIYVSVHANSSFSKTAKGYEVWYLSQDYRRNLVDESDIETKEILPILNNMMEEEFTMESILIAKFILDGLTEQVGDLSPSRGLKEENWFVVRNARMPSVLIELGFVSNEEEGRLLNSEDYLQKCADGIYNGVVKFIDYFEHSRGFTSIE</sequence>
<dbReference type="EMBL" id="JADIMM010000023">
    <property type="protein sequence ID" value="MBO8456989.1"/>
    <property type="molecule type" value="Genomic_DNA"/>
</dbReference>
<name>A0A9D9HN21_9SPIR</name>
<reference evidence="5" key="2">
    <citation type="journal article" date="2021" name="PeerJ">
        <title>Extensive microbial diversity within the chicken gut microbiome revealed by metagenomics and culture.</title>
        <authorList>
            <person name="Gilroy R."/>
            <person name="Ravi A."/>
            <person name="Getino M."/>
            <person name="Pursley I."/>
            <person name="Horton D.L."/>
            <person name="Alikhan N.F."/>
            <person name="Baker D."/>
            <person name="Gharbi K."/>
            <person name="Hall N."/>
            <person name="Watson M."/>
            <person name="Adriaenssens E.M."/>
            <person name="Foster-Nyarko E."/>
            <person name="Jarju S."/>
            <person name="Secka A."/>
            <person name="Antonio M."/>
            <person name="Oren A."/>
            <person name="Chaudhuri R.R."/>
            <person name="La Ragione R."/>
            <person name="Hildebrand F."/>
            <person name="Pallen M.J."/>
        </authorList>
    </citation>
    <scope>NUCLEOTIDE SEQUENCE</scope>
    <source>
        <strain evidence="5">10532</strain>
    </source>
</reference>
<comment type="caution">
    <text evidence="5">The sequence shown here is derived from an EMBL/GenBank/DDBJ whole genome shotgun (WGS) entry which is preliminary data.</text>
</comment>